<dbReference type="GO" id="GO:0000395">
    <property type="term" value="P:mRNA 5'-splice site recognition"/>
    <property type="evidence" value="ECO:0007669"/>
    <property type="project" value="TreeGrafter"/>
</dbReference>
<dbReference type="GO" id="GO:0000243">
    <property type="term" value="C:commitment complex"/>
    <property type="evidence" value="ECO:0007669"/>
    <property type="project" value="TreeGrafter"/>
</dbReference>
<protein>
    <submittedName>
        <fullName evidence="8">Pre-mRNA-processing factor 39 isoform X1</fullName>
    </submittedName>
</protein>
<keyword evidence="9" id="KW-1185">Reference proteome</keyword>
<feature type="compositionally biased region" description="Polar residues" evidence="7">
    <location>
        <begin position="710"/>
        <end position="720"/>
    </location>
</feature>
<gene>
    <name evidence="8" type="ORF">M6B38_230660</name>
</gene>
<evidence type="ECO:0000256" key="3">
    <source>
        <dbReference type="ARBA" id="ARBA00022737"/>
    </source>
</evidence>
<dbReference type="InterPro" id="IPR011990">
    <property type="entry name" value="TPR-like_helical_dom_sf"/>
</dbReference>
<dbReference type="GO" id="GO:0071004">
    <property type="term" value="C:U2-type prespliceosome"/>
    <property type="evidence" value="ECO:0007669"/>
    <property type="project" value="TreeGrafter"/>
</dbReference>
<name>A0AAX6DS46_IRIPA</name>
<evidence type="ECO:0000313" key="9">
    <source>
        <dbReference type="Proteomes" id="UP001140949"/>
    </source>
</evidence>
<dbReference type="Proteomes" id="UP001140949">
    <property type="component" value="Unassembled WGS sequence"/>
</dbReference>
<evidence type="ECO:0000256" key="2">
    <source>
        <dbReference type="ARBA" id="ARBA00022664"/>
    </source>
</evidence>
<dbReference type="FunFam" id="1.25.40.10:FF:000064">
    <property type="entry name" value="Putative pre-mrna-processing factor 39"/>
    <property type="match status" value="1"/>
</dbReference>
<keyword evidence="5" id="KW-0539">Nucleus</keyword>
<organism evidence="8 9">
    <name type="scientific">Iris pallida</name>
    <name type="common">Sweet iris</name>
    <dbReference type="NCBI Taxonomy" id="29817"/>
    <lineage>
        <taxon>Eukaryota</taxon>
        <taxon>Viridiplantae</taxon>
        <taxon>Streptophyta</taxon>
        <taxon>Embryophyta</taxon>
        <taxon>Tracheophyta</taxon>
        <taxon>Spermatophyta</taxon>
        <taxon>Magnoliopsida</taxon>
        <taxon>Liliopsida</taxon>
        <taxon>Asparagales</taxon>
        <taxon>Iridaceae</taxon>
        <taxon>Iridoideae</taxon>
        <taxon>Irideae</taxon>
        <taxon>Iris</taxon>
    </lineage>
</organism>
<reference evidence="8" key="1">
    <citation type="journal article" date="2023" name="GigaByte">
        <title>Genome assembly of the bearded iris, Iris pallida Lam.</title>
        <authorList>
            <person name="Bruccoleri R.E."/>
            <person name="Oakeley E.J."/>
            <person name="Faust A.M.E."/>
            <person name="Altorfer M."/>
            <person name="Dessus-Babus S."/>
            <person name="Burckhardt D."/>
            <person name="Oertli M."/>
            <person name="Naumann U."/>
            <person name="Petersen F."/>
            <person name="Wong J."/>
        </authorList>
    </citation>
    <scope>NUCLEOTIDE SEQUENCE</scope>
    <source>
        <strain evidence="8">GSM-AAB239-AS_SAM_17_03QT</strain>
    </source>
</reference>
<keyword evidence="2" id="KW-0507">mRNA processing</keyword>
<dbReference type="GO" id="GO:0005685">
    <property type="term" value="C:U1 snRNP"/>
    <property type="evidence" value="ECO:0007669"/>
    <property type="project" value="TreeGrafter"/>
</dbReference>
<dbReference type="Pfam" id="PF23241">
    <property type="entry name" value="HAT_PRP39_C"/>
    <property type="match status" value="1"/>
</dbReference>
<reference evidence="8" key="2">
    <citation type="submission" date="2023-04" db="EMBL/GenBank/DDBJ databases">
        <authorList>
            <person name="Bruccoleri R.E."/>
            <person name="Oakeley E.J."/>
            <person name="Faust A.-M."/>
            <person name="Dessus-Babus S."/>
            <person name="Altorfer M."/>
            <person name="Burckhardt D."/>
            <person name="Oertli M."/>
            <person name="Naumann U."/>
            <person name="Petersen F."/>
            <person name="Wong J."/>
        </authorList>
    </citation>
    <scope>NUCLEOTIDE SEQUENCE</scope>
    <source>
        <strain evidence="8">GSM-AAB239-AS_SAM_17_03QT</strain>
        <tissue evidence="8">Leaf</tissue>
    </source>
</reference>
<evidence type="ECO:0000256" key="4">
    <source>
        <dbReference type="ARBA" id="ARBA00023187"/>
    </source>
</evidence>
<evidence type="ECO:0000256" key="7">
    <source>
        <dbReference type="SAM" id="MobiDB-lite"/>
    </source>
</evidence>
<evidence type="ECO:0000256" key="5">
    <source>
        <dbReference type="ARBA" id="ARBA00023242"/>
    </source>
</evidence>
<keyword evidence="4" id="KW-0508">mRNA splicing</keyword>
<dbReference type="SMART" id="SM00386">
    <property type="entry name" value="HAT"/>
    <property type="match status" value="5"/>
</dbReference>
<dbReference type="Gene3D" id="1.25.40.10">
    <property type="entry name" value="Tetratricopeptide repeat domain"/>
    <property type="match status" value="2"/>
</dbReference>
<feature type="compositionally biased region" description="Basic and acidic residues" evidence="7">
    <location>
        <begin position="695"/>
        <end position="707"/>
    </location>
</feature>
<feature type="region of interest" description="Disordered" evidence="7">
    <location>
        <begin position="694"/>
        <end position="728"/>
    </location>
</feature>
<keyword evidence="3" id="KW-0677">Repeat</keyword>
<evidence type="ECO:0000256" key="6">
    <source>
        <dbReference type="ARBA" id="ARBA00038019"/>
    </source>
</evidence>
<dbReference type="FunFam" id="1.25.40.10:FF:000159">
    <property type="entry name" value="Tetratricopeptide repeat (TPR)-like superfamily protein"/>
    <property type="match status" value="1"/>
</dbReference>
<proteinExistence type="inferred from homology"/>
<sequence length="829" mass="92743">MEVSEPMASQSSSVTVYPSSGQFTAEHTATDSSIESGAGELAHVSSEAAVYASADGSNIGDGNLHGHDASTIAQDTMLGLHHESKSCGGDNGAAGASESFVSHEISPNVPTHTAGYDSMDGSVAELPSYQPAGVIENELAATADGKHVAEQQVEDGLTVNSAEEDRLWNMVKANCLDFNSWTALIEETEKVAENNIVKIRKVYDAFLAEFPLCFGYWKKYADHEGRLESVDKVVEVYERAVLAVTYSVEIWLHYCVFTISTFEDPDIIRRLFERGLAYVGTDYLSFLLWDEYIRYEEAHHAWSHLAMIYTRILENPIQQLDRYFNCFKELVASRPLSEIRTAEEASLVVVSMEADAQGLEGEVRPDGVEQSPKPVSAGITEAEELGKYIAIREEMYKKAKEFESKIIGFETAIRRPYFHVRPLDDPELDNWHKYLDFIERGDDFNKVVKLYERCLIACANYPEYWIRYVLHMEATGSMDLANNALARATQVFVKKRAEIHLFAAKFKELNGDITGARTEYQLLYSEISPCLLEALVKHANMEYRLGNKEASFSVYEKVIAAEQEKEQSQILPMLFVQFSRFVYLVVGEVKKATEILSGALDRVQLSKELVEAIIHLESVQPLTKRIDYLDVLVEKFVSPNSDNFNMASPADREEISCIFMEFLDMFGDVRAIKKAHHRHAKLFLHQKSALVSKKRQADDSLASDKAKVSRTYTSESSPGQSVMGAYPNAQNQWPAGYGQNVQTWPQTSGQQWNPSYAPQAGYNAYGYANYGHPQMPTAAPQAAAYATYPPSHSMQAYPQQSYSQPAAPAAAAYPQQPAPSQQYYSTPYY</sequence>
<dbReference type="InterPro" id="IPR003107">
    <property type="entry name" value="HAT"/>
</dbReference>
<dbReference type="EMBL" id="JANAVB010042218">
    <property type="protein sequence ID" value="KAJ6794568.1"/>
    <property type="molecule type" value="Genomic_DNA"/>
</dbReference>
<dbReference type="PANTHER" id="PTHR17204">
    <property type="entry name" value="PRE-MRNA PROCESSING PROTEIN PRP39-RELATED"/>
    <property type="match status" value="1"/>
</dbReference>
<dbReference type="Pfam" id="PF23240">
    <property type="entry name" value="HAT_PRP39_N"/>
    <property type="match status" value="1"/>
</dbReference>
<comment type="similarity">
    <text evidence="6">Belongs to the PRP39 family.</text>
</comment>
<evidence type="ECO:0000313" key="8">
    <source>
        <dbReference type="EMBL" id="KAJ6794568.1"/>
    </source>
</evidence>
<feature type="region of interest" description="Disordered" evidence="7">
    <location>
        <begin position="793"/>
        <end position="829"/>
    </location>
</feature>
<dbReference type="PANTHER" id="PTHR17204:SF5">
    <property type="entry name" value="PRE-MRNA-PROCESSING FACTOR 39"/>
    <property type="match status" value="1"/>
</dbReference>
<comment type="subcellular location">
    <subcellularLocation>
        <location evidence="1">Nucleus</location>
    </subcellularLocation>
</comment>
<dbReference type="SUPFAM" id="SSF48452">
    <property type="entry name" value="TPR-like"/>
    <property type="match status" value="2"/>
</dbReference>
<accession>A0AAX6DS46</accession>
<comment type="caution">
    <text evidence="8">The sequence shown here is derived from an EMBL/GenBank/DDBJ whole genome shotgun (WGS) entry which is preliminary data.</text>
</comment>
<evidence type="ECO:0000256" key="1">
    <source>
        <dbReference type="ARBA" id="ARBA00004123"/>
    </source>
</evidence>
<dbReference type="GO" id="GO:0030627">
    <property type="term" value="F:pre-mRNA 5'-splice site binding"/>
    <property type="evidence" value="ECO:0007669"/>
    <property type="project" value="TreeGrafter"/>
</dbReference>
<dbReference type="InterPro" id="IPR059164">
    <property type="entry name" value="HAT_PRP39_C"/>
</dbReference>
<dbReference type="AlphaFoldDB" id="A0AAX6DS46"/>